<dbReference type="AlphaFoldDB" id="A0A6M5YUC6"/>
<feature type="compositionally biased region" description="Pro residues" evidence="1">
    <location>
        <begin position="21"/>
        <end position="30"/>
    </location>
</feature>
<evidence type="ECO:0000313" key="3">
    <source>
        <dbReference type="Proteomes" id="UP000503447"/>
    </source>
</evidence>
<feature type="region of interest" description="Disordered" evidence="1">
    <location>
        <begin position="1"/>
        <end position="52"/>
    </location>
</feature>
<keyword evidence="3" id="KW-1185">Reference proteome</keyword>
<dbReference type="Proteomes" id="UP000503447">
    <property type="component" value="Chromosome"/>
</dbReference>
<sequence>MRVRAPEAGGSGTCRSSGGPPALPHSPSQPVPHRFEVRHNRSNPLPFHILSG</sequence>
<gene>
    <name evidence="2" type="ORF">FTUN_5255</name>
</gene>
<dbReference type="KEGG" id="ftj:FTUN_5255"/>
<reference evidence="3" key="1">
    <citation type="submission" date="2020-05" db="EMBL/GenBank/DDBJ databases">
        <title>Frigoriglobus tundricola gen. nov., sp. nov., a psychrotolerant cellulolytic planctomycete of the family Gemmataceae with two divergent copies of 16S rRNA gene.</title>
        <authorList>
            <person name="Kulichevskaya I.S."/>
            <person name="Ivanova A.A."/>
            <person name="Naumoff D.G."/>
            <person name="Beletsky A.V."/>
            <person name="Rijpstra W.I.C."/>
            <person name="Sinninghe Damste J.S."/>
            <person name="Mardanov A.V."/>
            <person name="Ravin N.V."/>
            <person name="Dedysh S.N."/>
        </authorList>
    </citation>
    <scope>NUCLEOTIDE SEQUENCE [LARGE SCALE GENOMIC DNA]</scope>
    <source>
        <strain evidence="3">PL17</strain>
    </source>
</reference>
<dbReference type="EMBL" id="CP053452">
    <property type="protein sequence ID" value="QJW97678.1"/>
    <property type="molecule type" value="Genomic_DNA"/>
</dbReference>
<accession>A0A6M5YUC6</accession>
<proteinExistence type="predicted"/>
<evidence type="ECO:0000313" key="2">
    <source>
        <dbReference type="EMBL" id="QJW97678.1"/>
    </source>
</evidence>
<name>A0A6M5YUC6_9BACT</name>
<protein>
    <submittedName>
        <fullName evidence="2">Uncharacterized protein</fullName>
    </submittedName>
</protein>
<evidence type="ECO:0000256" key="1">
    <source>
        <dbReference type="SAM" id="MobiDB-lite"/>
    </source>
</evidence>
<organism evidence="2 3">
    <name type="scientific">Frigoriglobus tundricola</name>
    <dbReference type="NCBI Taxonomy" id="2774151"/>
    <lineage>
        <taxon>Bacteria</taxon>
        <taxon>Pseudomonadati</taxon>
        <taxon>Planctomycetota</taxon>
        <taxon>Planctomycetia</taxon>
        <taxon>Gemmatales</taxon>
        <taxon>Gemmataceae</taxon>
        <taxon>Frigoriglobus</taxon>
    </lineage>
</organism>